<dbReference type="PROSITE" id="PS50879">
    <property type="entry name" value="RNASE_H_1"/>
    <property type="match status" value="1"/>
</dbReference>
<dbReference type="InterPro" id="IPR002156">
    <property type="entry name" value="RNaseH_domain"/>
</dbReference>
<accession>A0A0F9G226</accession>
<proteinExistence type="predicted"/>
<organism evidence="2">
    <name type="scientific">marine sediment metagenome</name>
    <dbReference type="NCBI Taxonomy" id="412755"/>
    <lineage>
        <taxon>unclassified sequences</taxon>
        <taxon>metagenomes</taxon>
        <taxon>ecological metagenomes</taxon>
    </lineage>
</organism>
<dbReference type="InterPro" id="IPR036397">
    <property type="entry name" value="RNaseH_sf"/>
</dbReference>
<reference evidence="2" key="1">
    <citation type="journal article" date="2015" name="Nature">
        <title>Complex archaea that bridge the gap between prokaryotes and eukaryotes.</title>
        <authorList>
            <person name="Spang A."/>
            <person name="Saw J.H."/>
            <person name="Jorgensen S.L."/>
            <person name="Zaremba-Niedzwiedzka K."/>
            <person name="Martijn J."/>
            <person name="Lind A.E."/>
            <person name="van Eijk R."/>
            <person name="Schleper C."/>
            <person name="Guy L."/>
            <person name="Ettema T.J."/>
        </authorList>
    </citation>
    <scope>NUCLEOTIDE SEQUENCE</scope>
</reference>
<dbReference type="AlphaFoldDB" id="A0A0F9G226"/>
<dbReference type="InterPro" id="IPR053151">
    <property type="entry name" value="RNase_H-like"/>
</dbReference>
<dbReference type="Pfam" id="PF13456">
    <property type="entry name" value="RVT_3"/>
    <property type="match status" value="1"/>
</dbReference>
<dbReference type="SUPFAM" id="SSF53098">
    <property type="entry name" value="Ribonuclease H-like"/>
    <property type="match status" value="1"/>
</dbReference>
<dbReference type="Gene3D" id="3.30.420.10">
    <property type="entry name" value="Ribonuclease H-like superfamily/Ribonuclease H"/>
    <property type="match status" value="1"/>
</dbReference>
<dbReference type="CDD" id="cd09279">
    <property type="entry name" value="RNase_HI_like"/>
    <property type="match status" value="1"/>
</dbReference>
<evidence type="ECO:0000259" key="1">
    <source>
        <dbReference type="PROSITE" id="PS50879"/>
    </source>
</evidence>
<dbReference type="PANTHER" id="PTHR47723">
    <property type="entry name" value="OS05G0353850 PROTEIN"/>
    <property type="match status" value="1"/>
</dbReference>
<dbReference type="InterPro" id="IPR012337">
    <property type="entry name" value="RNaseH-like_sf"/>
</dbReference>
<name>A0A0F9G226_9ZZZZ</name>
<feature type="domain" description="RNase H type-1" evidence="1">
    <location>
        <begin position="8"/>
        <end position="140"/>
    </location>
</feature>
<dbReference type="EMBL" id="LAZR01028107">
    <property type="protein sequence ID" value="KKL63610.1"/>
    <property type="molecule type" value="Genomic_DNA"/>
</dbReference>
<dbReference type="PANTHER" id="PTHR47723:SF24">
    <property type="entry name" value="RNASE H TYPE-1 DOMAIN-CONTAINING PROTEIN"/>
    <property type="match status" value="1"/>
</dbReference>
<sequence>MSSILIKKGEFLKIYTDGAVRGNPGPAAYAFIFVQKDEIIHKESRFIGNATNNTAEYQAIIHALKTADKFHKGHLQVFSDSNLAIQQINKKWKINYRHLQKLCMEVYSLSEKYEKVEFYHVSRDNRYIQKCDELCNSRLDGEGLK</sequence>
<gene>
    <name evidence="2" type="ORF">LCGC14_2173380</name>
</gene>
<dbReference type="GO" id="GO:0003676">
    <property type="term" value="F:nucleic acid binding"/>
    <property type="evidence" value="ECO:0007669"/>
    <property type="project" value="InterPro"/>
</dbReference>
<evidence type="ECO:0000313" key="2">
    <source>
        <dbReference type="EMBL" id="KKL63610.1"/>
    </source>
</evidence>
<protein>
    <recommendedName>
        <fullName evidence="1">RNase H type-1 domain-containing protein</fullName>
    </recommendedName>
</protein>
<dbReference type="GO" id="GO:0004523">
    <property type="term" value="F:RNA-DNA hybrid ribonuclease activity"/>
    <property type="evidence" value="ECO:0007669"/>
    <property type="project" value="InterPro"/>
</dbReference>
<comment type="caution">
    <text evidence="2">The sequence shown here is derived from an EMBL/GenBank/DDBJ whole genome shotgun (WGS) entry which is preliminary data.</text>
</comment>